<evidence type="ECO:0000256" key="2">
    <source>
        <dbReference type="ARBA" id="ARBA00010687"/>
    </source>
</evidence>
<protein>
    <recommendedName>
        <fullName evidence="3 6">Arabinogalactan endo-beta-1,4-galactanase</fullName>
        <ecNumber evidence="3 6">3.2.1.89</ecNumber>
    </recommendedName>
</protein>
<dbReference type="STRING" id="714943.Mucpa_7144"/>
<dbReference type="EC" id="3.2.1.89" evidence="3 6"/>
<dbReference type="EMBL" id="CM001403">
    <property type="protein sequence ID" value="EHQ31187.1"/>
    <property type="molecule type" value="Genomic_DNA"/>
</dbReference>
<reference evidence="7" key="1">
    <citation type="submission" date="2011-09" db="EMBL/GenBank/DDBJ databases">
        <title>The permanent draft genome of Mucilaginibacter paludis DSM 18603.</title>
        <authorList>
            <consortium name="US DOE Joint Genome Institute (JGI-PGF)"/>
            <person name="Lucas S."/>
            <person name="Han J."/>
            <person name="Lapidus A."/>
            <person name="Bruce D."/>
            <person name="Goodwin L."/>
            <person name="Pitluck S."/>
            <person name="Peters L."/>
            <person name="Kyrpides N."/>
            <person name="Mavromatis K."/>
            <person name="Ivanova N."/>
            <person name="Mikhailova N."/>
            <person name="Held B."/>
            <person name="Detter J.C."/>
            <person name="Tapia R."/>
            <person name="Han C."/>
            <person name="Land M."/>
            <person name="Hauser L."/>
            <person name="Markowitz V."/>
            <person name="Cheng J.-F."/>
            <person name="Hugenholtz P."/>
            <person name="Woyke T."/>
            <person name="Wu D."/>
            <person name="Tindall B."/>
            <person name="Brambilla E."/>
            <person name="Klenk H.-P."/>
            <person name="Eisen J.A."/>
        </authorList>
    </citation>
    <scope>NUCLEOTIDE SEQUENCE [LARGE SCALE GENOMIC DNA]</scope>
    <source>
        <strain evidence="7">DSM 18603</strain>
    </source>
</reference>
<dbReference type="HOGENOM" id="CLU_011259_2_3_10"/>
<organism evidence="7 8">
    <name type="scientific">Mucilaginibacter paludis DSM 18603</name>
    <dbReference type="NCBI Taxonomy" id="714943"/>
    <lineage>
        <taxon>Bacteria</taxon>
        <taxon>Pseudomonadati</taxon>
        <taxon>Bacteroidota</taxon>
        <taxon>Sphingobacteriia</taxon>
        <taxon>Sphingobacteriales</taxon>
        <taxon>Sphingobacteriaceae</taxon>
        <taxon>Mucilaginibacter</taxon>
    </lineage>
</organism>
<dbReference type="PANTHER" id="PTHR34983:SF1">
    <property type="entry name" value="ARABINOGALACTAN ENDO-BETA-1,4-GALACTANASE A"/>
    <property type="match status" value="1"/>
</dbReference>
<sequence length="379" mass="41855">MMKKEKPGQRYLMFDVSNGLLIQPLYHIYMMFKKILIPCALVLLVSMACKKGSTSTDSTTTVTNPPVVLSATFAKGADIGWLTQMESSGYQFFNSAGTKQDCLQILKDKGINSIRLRVWVNPADGWCNTADVVAKAIRAKNMGMRIMIDFHYSDSWADPGKQTKPAAWVGQTFSALLTSVYNHTFTVLTTLKSNGITPEWVQVGNETNDGMLWEDGRASKNMQNFANLINSGYNAVKAVNPSIKVIVHISNGYDNTLFRWMFDGLKANGANWDVIGMSLYPTTTNWATLNSQCLANMNDMVSRYGKEVMISEVGMDVIAASTCKAFLTDIISKTNSVTGGKGLGVFYWEPECYNNWQGYSLGAFDSTGKPTVAMDAFMN</sequence>
<evidence type="ECO:0000256" key="5">
    <source>
        <dbReference type="ARBA" id="ARBA00023295"/>
    </source>
</evidence>
<evidence type="ECO:0000256" key="1">
    <source>
        <dbReference type="ARBA" id="ARBA00001695"/>
    </source>
</evidence>
<dbReference type="Pfam" id="PF07745">
    <property type="entry name" value="Glyco_hydro_53"/>
    <property type="match status" value="2"/>
</dbReference>
<evidence type="ECO:0000313" key="7">
    <source>
        <dbReference type="EMBL" id="EHQ31187.1"/>
    </source>
</evidence>
<dbReference type="Gene3D" id="3.20.20.80">
    <property type="entry name" value="Glycosidases"/>
    <property type="match status" value="1"/>
</dbReference>
<proteinExistence type="inferred from homology"/>
<dbReference type="AlphaFoldDB" id="H1YBD3"/>
<evidence type="ECO:0000313" key="8">
    <source>
        <dbReference type="Proteomes" id="UP000002774"/>
    </source>
</evidence>
<dbReference type="SUPFAM" id="SSF51445">
    <property type="entry name" value="(Trans)glycosidases"/>
    <property type="match status" value="1"/>
</dbReference>
<evidence type="ECO:0000256" key="4">
    <source>
        <dbReference type="ARBA" id="ARBA00022801"/>
    </source>
</evidence>
<evidence type="ECO:0000256" key="6">
    <source>
        <dbReference type="RuleBase" id="RU361192"/>
    </source>
</evidence>
<evidence type="ECO:0000256" key="3">
    <source>
        <dbReference type="ARBA" id="ARBA00012556"/>
    </source>
</evidence>
<keyword evidence="4 6" id="KW-0378">Hydrolase</keyword>
<gene>
    <name evidence="7" type="ORF">Mucpa_7144</name>
</gene>
<keyword evidence="5 6" id="KW-0326">Glycosidase</keyword>
<dbReference type="GO" id="GO:0015926">
    <property type="term" value="F:glucosidase activity"/>
    <property type="evidence" value="ECO:0007669"/>
    <property type="project" value="InterPro"/>
</dbReference>
<dbReference type="eggNOG" id="COG3867">
    <property type="taxonomic scope" value="Bacteria"/>
</dbReference>
<name>H1YBD3_9SPHI</name>
<dbReference type="Proteomes" id="UP000002774">
    <property type="component" value="Chromosome"/>
</dbReference>
<dbReference type="GO" id="GO:0045490">
    <property type="term" value="P:pectin catabolic process"/>
    <property type="evidence" value="ECO:0007669"/>
    <property type="project" value="TreeGrafter"/>
</dbReference>
<comment type="catalytic activity">
    <reaction evidence="1 6">
        <text>The enzyme specifically hydrolyzes (1-&gt;4)-beta-D-galactosidic linkages in type I arabinogalactans.</text>
        <dbReference type="EC" id="3.2.1.89"/>
    </reaction>
</comment>
<dbReference type="InterPro" id="IPR011683">
    <property type="entry name" value="Glyco_hydro_53"/>
</dbReference>
<dbReference type="RefSeq" id="WP_008513457.1">
    <property type="nucleotide sequence ID" value="NZ_CM001403.1"/>
</dbReference>
<accession>H1YBD3</accession>
<dbReference type="PANTHER" id="PTHR34983">
    <property type="entry name" value="ARABINOGALACTAN ENDO-BETA-1,4-GALACTANASE A"/>
    <property type="match status" value="1"/>
</dbReference>
<keyword evidence="8" id="KW-1185">Reference proteome</keyword>
<dbReference type="InterPro" id="IPR017853">
    <property type="entry name" value="GH"/>
</dbReference>
<dbReference type="GO" id="GO:0031218">
    <property type="term" value="F:arabinogalactan endo-1,4-beta-galactosidase activity"/>
    <property type="evidence" value="ECO:0007669"/>
    <property type="project" value="UniProtKB-EC"/>
</dbReference>
<comment type="similarity">
    <text evidence="2 6">Belongs to the glycosyl hydrolase 53 family.</text>
</comment>